<dbReference type="InterPro" id="IPR011698">
    <property type="entry name" value="GATase_3"/>
</dbReference>
<evidence type="ECO:0000256" key="1">
    <source>
        <dbReference type="ARBA" id="ARBA00022962"/>
    </source>
</evidence>
<dbReference type="InterPro" id="IPR004484">
    <property type="entry name" value="CbiA/CobB_synth"/>
</dbReference>
<dbReference type="NCBIfam" id="TIGR00379">
    <property type="entry name" value="cobB"/>
    <property type="match status" value="1"/>
</dbReference>
<reference evidence="3" key="1">
    <citation type="submission" date="2018-06" db="EMBL/GenBank/DDBJ databases">
        <authorList>
            <person name="Zhirakovskaya E."/>
        </authorList>
    </citation>
    <scope>NUCLEOTIDE SEQUENCE</scope>
</reference>
<accession>A0A3B0ZV26</accession>
<dbReference type="CDD" id="cd05388">
    <property type="entry name" value="CobB_N"/>
    <property type="match status" value="1"/>
</dbReference>
<dbReference type="AlphaFoldDB" id="A0A3B0ZV26"/>
<dbReference type="HAMAP" id="MF_00027">
    <property type="entry name" value="CobB_CbiA"/>
    <property type="match status" value="1"/>
</dbReference>
<dbReference type="Gene3D" id="3.40.50.880">
    <property type="match status" value="1"/>
</dbReference>
<feature type="domain" description="CobB/CobQ-like glutamine amidotransferase" evidence="2">
    <location>
        <begin position="247"/>
        <end position="438"/>
    </location>
</feature>
<protein>
    <submittedName>
        <fullName evidence="3">Protein similar to cobyrinic acid a,c-diamide synthetase clustered with dissimilatory sulfite reductase</fullName>
    </submittedName>
</protein>
<sequence>MAHLFISAAHKSSGKTTLTMGLCSALHQRGLIVQPFKKGPDYIDPMWLHRATTRDCYNLDFYTMHEPEILKTFHRYSNNSDIALIEGNKGLYDGLDLNGSNSNAALAKLLNAPVVLVIDARGMTRGIAPLILGYQAFDSDINIAGIIINQLGGQRHESKLRSVIEKYTDVPVIGAVYQNKDLAMVERHLGLIPSNEASNAENKVNLIGKIIAEQVDLDKVVTISKSSTLKNTSVKIQKQNETDNKLNIGFIQDAAFGFYYPDDIQAFKDQGITIVKINSLKDKKLPSNLNGLFIGGGFPEAHMLELSNNIDLRCDIKMAINNGLPVYAECGGLMYLTRSIKWHDETFEMVGAINADTIMNEKPQGRGYVKLESNVDHPWLKQSNTKKPINISAHEFHYSKLINLSNNEKYAYKVLRGTGITNKQDGLIFKNSLACYTHQRNTLSNEWTRHFINHIKTCNYTHA</sequence>
<proteinExistence type="inferred from homology"/>
<organism evidence="3">
    <name type="scientific">hydrothermal vent metagenome</name>
    <dbReference type="NCBI Taxonomy" id="652676"/>
    <lineage>
        <taxon>unclassified sequences</taxon>
        <taxon>metagenomes</taxon>
        <taxon>ecological metagenomes</taxon>
    </lineage>
</organism>
<dbReference type="PANTHER" id="PTHR43873">
    <property type="entry name" value="COBYRINATE A,C-DIAMIDE SYNTHASE"/>
    <property type="match status" value="1"/>
</dbReference>
<dbReference type="InterPro" id="IPR029062">
    <property type="entry name" value="Class_I_gatase-like"/>
</dbReference>
<name>A0A3B0ZV26_9ZZZZ</name>
<evidence type="ECO:0000259" key="2">
    <source>
        <dbReference type="Pfam" id="PF07685"/>
    </source>
</evidence>
<dbReference type="Pfam" id="PF07685">
    <property type="entry name" value="GATase_3"/>
    <property type="match status" value="1"/>
</dbReference>
<evidence type="ECO:0000313" key="3">
    <source>
        <dbReference type="EMBL" id="VAW95591.1"/>
    </source>
</evidence>
<dbReference type="Gene3D" id="3.40.50.300">
    <property type="entry name" value="P-loop containing nucleotide triphosphate hydrolases"/>
    <property type="match status" value="1"/>
</dbReference>
<dbReference type="PROSITE" id="PS51274">
    <property type="entry name" value="GATASE_COBBQ"/>
    <property type="match status" value="1"/>
</dbReference>
<dbReference type="InterPro" id="IPR027417">
    <property type="entry name" value="P-loop_NTPase"/>
</dbReference>
<dbReference type="Pfam" id="PF13500">
    <property type="entry name" value="AAA_26"/>
    <property type="match status" value="1"/>
</dbReference>
<dbReference type="SUPFAM" id="SSF52540">
    <property type="entry name" value="P-loop containing nucleoside triphosphate hydrolases"/>
    <property type="match status" value="1"/>
</dbReference>
<dbReference type="EMBL" id="UOFS01000024">
    <property type="protein sequence ID" value="VAW95591.1"/>
    <property type="molecule type" value="Genomic_DNA"/>
</dbReference>
<gene>
    <name evidence="3" type="ORF">MNBD_GAMMA22-1811</name>
</gene>
<keyword evidence="1" id="KW-0315">Glutamine amidotransferase</keyword>
<dbReference type="PANTHER" id="PTHR43873:SF1">
    <property type="entry name" value="COBYRINATE A,C-DIAMIDE SYNTHASE"/>
    <property type="match status" value="1"/>
</dbReference>
<dbReference type="GO" id="GO:0042242">
    <property type="term" value="F:cobyrinic acid a,c-diamide synthase activity"/>
    <property type="evidence" value="ECO:0007669"/>
    <property type="project" value="InterPro"/>
</dbReference>
<dbReference type="CDD" id="cd03130">
    <property type="entry name" value="GATase1_CobB"/>
    <property type="match status" value="1"/>
</dbReference>
<dbReference type="SUPFAM" id="SSF52317">
    <property type="entry name" value="Class I glutamine amidotransferase-like"/>
    <property type="match status" value="1"/>
</dbReference>
<dbReference type="NCBIfam" id="NF002204">
    <property type="entry name" value="PRK01077.1"/>
    <property type="match status" value="1"/>
</dbReference>